<dbReference type="EMBL" id="JAHKSW010000016">
    <property type="protein sequence ID" value="KAG7322409.1"/>
    <property type="molecule type" value="Genomic_DNA"/>
</dbReference>
<name>A0A9D3NIJ4_9TELE</name>
<evidence type="ECO:0000313" key="3">
    <source>
        <dbReference type="Proteomes" id="UP000824219"/>
    </source>
</evidence>
<protein>
    <submittedName>
        <fullName evidence="2">Uncharacterized protein</fullName>
    </submittedName>
</protein>
<evidence type="ECO:0000313" key="2">
    <source>
        <dbReference type="EMBL" id="KAG7322409.1"/>
    </source>
</evidence>
<dbReference type="AlphaFoldDB" id="A0A9D3NIJ4"/>
<accession>A0A9D3NIJ4</accession>
<evidence type="ECO:0000256" key="1">
    <source>
        <dbReference type="SAM" id="MobiDB-lite"/>
    </source>
</evidence>
<gene>
    <name evidence="2" type="ORF">KOW79_013755</name>
</gene>
<reference evidence="2 3" key="1">
    <citation type="submission" date="2021-06" db="EMBL/GenBank/DDBJ databases">
        <title>Chromosome-level genome assembly of the red-tail catfish (Hemibagrus wyckioides).</title>
        <authorList>
            <person name="Shao F."/>
        </authorList>
    </citation>
    <scope>NUCLEOTIDE SEQUENCE [LARGE SCALE GENOMIC DNA]</scope>
    <source>
        <strain evidence="2">EC202008001</strain>
        <tissue evidence="2">Blood</tissue>
    </source>
</reference>
<feature type="region of interest" description="Disordered" evidence="1">
    <location>
        <begin position="47"/>
        <end position="73"/>
    </location>
</feature>
<proteinExistence type="predicted"/>
<organism evidence="2 3">
    <name type="scientific">Hemibagrus wyckioides</name>
    <dbReference type="NCBI Taxonomy" id="337641"/>
    <lineage>
        <taxon>Eukaryota</taxon>
        <taxon>Metazoa</taxon>
        <taxon>Chordata</taxon>
        <taxon>Craniata</taxon>
        <taxon>Vertebrata</taxon>
        <taxon>Euteleostomi</taxon>
        <taxon>Actinopterygii</taxon>
        <taxon>Neopterygii</taxon>
        <taxon>Teleostei</taxon>
        <taxon>Ostariophysi</taxon>
        <taxon>Siluriformes</taxon>
        <taxon>Bagridae</taxon>
        <taxon>Hemibagrus</taxon>
    </lineage>
</organism>
<keyword evidence="3" id="KW-1185">Reference proteome</keyword>
<comment type="caution">
    <text evidence="2">The sequence shown here is derived from an EMBL/GenBank/DDBJ whole genome shotgun (WGS) entry which is preliminary data.</text>
</comment>
<sequence>MSCLDLTSFWMSLRTDSPLDVSVKGQLIHDVLNLAGFVLPKKEDIISSGSSGHQNPQKVWTPISPQEHQPNTTAALTEEKLWSEASFSTLVRRQRSSSRTSR</sequence>
<dbReference type="Proteomes" id="UP000824219">
    <property type="component" value="Linkage Group LG16"/>
</dbReference>